<keyword evidence="5" id="KW-1185">Reference proteome</keyword>
<feature type="active site" description="Nucleophile" evidence="2">
    <location>
        <position position="140"/>
    </location>
</feature>
<feature type="domain" description="AB hydrolase-1" evidence="3">
    <location>
        <begin position="71"/>
        <end position="326"/>
    </location>
</feature>
<dbReference type="SUPFAM" id="SSF53474">
    <property type="entry name" value="alpha/beta-Hydrolases"/>
    <property type="match status" value="1"/>
</dbReference>
<comment type="function">
    <text evidence="2">Transfers an acetyl group from acetyl-CoA to L-homoserine, forming acetyl-L-homoserine.</text>
</comment>
<dbReference type="Gene3D" id="3.40.50.1820">
    <property type="entry name" value="alpha/beta hydrolase"/>
    <property type="match status" value="1"/>
</dbReference>
<keyword evidence="2" id="KW-0012">Acyltransferase</keyword>
<comment type="subcellular location">
    <subcellularLocation>
        <location evidence="2">Cytoplasm</location>
    </subcellularLocation>
</comment>
<protein>
    <recommendedName>
        <fullName evidence="2">Homoserine O-acetyltransferase</fullName>
        <shortName evidence="2">HAT</shortName>
        <ecNumber evidence="2">2.3.1.31</ecNumber>
    </recommendedName>
    <alternativeName>
        <fullName evidence="2">Homoserine transacetylase</fullName>
        <shortName evidence="2">HTA</shortName>
    </alternativeName>
</protein>
<comment type="caution">
    <text evidence="2">Lacks conserved residue(s) required for the propagation of feature annotation.</text>
</comment>
<dbReference type="PANTHER" id="PTHR32268:SF11">
    <property type="entry name" value="HOMOSERINE O-ACETYLTRANSFERASE"/>
    <property type="match status" value="1"/>
</dbReference>
<dbReference type="EC" id="2.3.1.31" evidence="2"/>
<keyword evidence="1 2" id="KW-0808">Transferase</keyword>
<comment type="pathway">
    <text evidence="2">Amino-acid biosynthesis; L-methionine biosynthesis via de novo pathway; O-acetyl-L-homoserine from L-homoserine: step 1/1.</text>
</comment>
<feature type="active site" evidence="2">
    <location>
        <position position="323"/>
    </location>
</feature>
<comment type="subunit">
    <text evidence="2">Homodimer.</text>
</comment>
<dbReference type="InterPro" id="IPR029058">
    <property type="entry name" value="AB_hydrolase_fold"/>
</dbReference>
<keyword evidence="2" id="KW-0486">Methionine biosynthesis</keyword>
<sequence>MTLAAPQSHTFVDPHPLECELGGELPILELAYTTWGQLAPDGGNVVWVMHPLTCNANPQAWWPALVGPGRSIDPQRHFVICANSLGSCYGSSGPTSTNPRTGTQYGREFPLITLRDVIVAFERLREHLGIDRIHLGIGGSYGGQQLLEWMATRPALFEQACVVGADLRQTPWAVALNETQRMALEADPGFASGRAGAGTRGLAAARALAMLSYRSPRAYRVKQSEADDAVAAGHRAASYQRHVGNRFTERFDPLAYWTLTRAMDSHNPARGRSSLREAFAAVAAHTLFIALEDDQLFPPAEIAASLADFPGAELVTIASEYGHDGILAHGDEIARVLARFLERNELVSRPPSWSRTASCRV</sequence>
<feature type="site" description="Important for substrate specificity" evidence="2">
    <location>
        <position position="141"/>
    </location>
</feature>
<dbReference type="HAMAP" id="MF_00296">
    <property type="entry name" value="MetX_acyltransf"/>
    <property type="match status" value="1"/>
</dbReference>
<reference evidence="5" key="1">
    <citation type="journal article" date="2019" name="Int. J. Syst. Evol. Microbiol.">
        <title>The Global Catalogue of Microorganisms (GCM) 10K type strain sequencing project: providing services to taxonomists for standard genome sequencing and annotation.</title>
        <authorList>
            <consortium name="The Broad Institute Genomics Platform"/>
            <consortium name="The Broad Institute Genome Sequencing Center for Infectious Disease"/>
            <person name="Wu L."/>
            <person name="Ma J."/>
        </authorList>
    </citation>
    <scope>NUCLEOTIDE SEQUENCE [LARGE SCALE GENOMIC DNA]</scope>
    <source>
        <strain evidence="5">CGMCC 1.15905</strain>
    </source>
</reference>
<gene>
    <name evidence="4" type="primary">metX</name>
    <name evidence="2" type="synonym">metXA</name>
    <name evidence="4" type="ORF">GCM10011521_20260</name>
</gene>
<keyword evidence="2" id="KW-0963">Cytoplasm</keyword>
<evidence type="ECO:0000256" key="2">
    <source>
        <dbReference type="HAMAP-Rule" id="MF_00296"/>
    </source>
</evidence>
<feature type="active site" evidence="2">
    <location>
        <position position="294"/>
    </location>
</feature>
<evidence type="ECO:0000259" key="3">
    <source>
        <dbReference type="Pfam" id="PF00561"/>
    </source>
</evidence>
<evidence type="ECO:0000313" key="4">
    <source>
        <dbReference type="EMBL" id="GGA81863.1"/>
    </source>
</evidence>
<dbReference type="Proteomes" id="UP000623419">
    <property type="component" value="Unassembled WGS sequence"/>
</dbReference>
<dbReference type="EMBL" id="BMKC01000002">
    <property type="protein sequence ID" value="GGA81863.1"/>
    <property type="molecule type" value="Genomic_DNA"/>
</dbReference>
<feature type="binding site" evidence="2">
    <location>
        <position position="324"/>
    </location>
    <ligand>
        <name>substrate</name>
    </ligand>
</feature>
<organism evidence="4 5">
    <name type="scientific">Arenimonas soli</name>
    <dbReference type="NCBI Taxonomy" id="2269504"/>
    <lineage>
        <taxon>Bacteria</taxon>
        <taxon>Pseudomonadati</taxon>
        <taxon>Pseudomonadota</taxon>
        <taxon>Gammaproteobacteria</taxon>
        <taxon>Lysobacterales</taxon>
        <taxon>Lysobacteraceae</taxon>
        <taxon>Arenimonas</taxon>
    </lineage>
</organism>
<comment type="catalytic activity">
    <reaction evidence="2">
        <text>L-homoserine + acetyl-CoA = O-acetyl-L-homoserine + CoA</text>
        <dbReference type="Rhea" id="RHEA:13701"/>
        <dbReference type="ChEBI" id="CHEBI:57287"/>
        <dbReference type="ChEBI" id="CHEBI:57288"/>
        <dbReference type="ChEBI" id="CHEBI:57476"/>
        <dbReference type="ChEBI" id="CHEBI:57716"/>
        <dbReference type="EC" id="2.3.1.31"/>
    </reaction>
</comment>
<dbReference type="InterPro" id="IPR000073">
    <property type="entry name" value="AB_hydrolase_1"/>
</dbReference>
<evidence type="ECO:0000313" key="5">
    <source>
        <dbReference type="Proteomes" id="UP000623419"/>
    </source>
</evidence>
<feature type="binding site" evidence="2">
    <location>
        <position position="206"/>
    </location>
    <ligand>
        <name>substrate</name>
    </ligand>
</feature>
<dbReference type="Pfam" id="PF00561">
    <property type="entry name" value="Abhydrolase_1"/>
    <property type="match status" value="1"/>
</dbReference>
<dbReference type="InterPro" id="IPR008220">
    <property type="entry name" value="HAT_MetX-like"/>
</dbReference>
<name>A0ABQ1HMV6_9GAMM</name>
<evidence type="ECO:0000256" key="1">
    <source>
        <dbReference type="ARBA" id="ARBA00022679"/>
    </source>
</evidence>
<keyword evidence="2" id="KW-0028">Amino-acid biosynthesis</keyword>
<dbReference type="PANTHER" id="PTHR32268">
    <property type="entry name" value="HOMOSERINE O-ACETYLTRANSFERASE"/>
    <property type="match status" value="1"/>
</dbReference>
<dbReference type="RefSeq" id="WP_188663766.1">
    <property type="nucleotide sequence ID" value="NZ_BMKC01000002.1"/>
</dbReference>
<dbReference type="PIRSF" id="PIRSF000443">
    <property type="entry name" value="Homoser_Ac_trans"/>
    <property type="match status" value="1"/>
</dbReference>
<accession>A0ABQ1HMV6</accession>
<dbReference type="NCBIfam" id="TIGR01392">
    <property type="entry name" value="homoserO_Ac_trn"/>
    <property type="match status" value="1"/>
</dbReference>
<proteinExistence type="inferred from homology"/>
<comment type="caution">
    <text evidence="4">The sequence shown here is derived from an EMBL/GenBank/DDBJ whole genome shotgun (WGS) entry which is preliminary data.</text>
</comment>
<comment type="similarity">
    <text evidence="2">Belongs to the AB hydrolase superfamily. MetX family.</text>
</comment>